<evidence type="ECO:0000256" key="1">
    <source>
        <dbReference type="ARBA" id="ARBA00022741"/>
    </source>
</evidence>
<dbReference type="SMART" id="SM00421">
    <property type="entry name" value="HTH_LUXR"/>
    <property type="match status" value="1"/>
</dbReference>
<dbReference type="InterPro" id="IPR036388">
    <property type="entry name" value="WH-like_DNA-bd_sf"/>
</dbReference>
<comment type="caution">
    <text evidence="4">The sequence shown here is derived from an EMBL/GenBank/DDBJ whole genome shotgun (WGS) entry which is preliminary data.</text>
</comment>
<evidence type="ECO:0000259" key="3">
    <source>
        <dbReference type="PROSITE" id="PS50043"/>
    </source>
</evidence>
<keyword evidence="1" id="KW-0547">Nucleotide-binding</keyword>
<feature type="domain" description="HTH luxR-type" evidence="3">
    <location>
        <begin position="792"/>
        <end position="857"/>
    </location>
</feature>
<dbReference type="Gene3D" id="1.10.10.10">
    <property type="entry name" value="Winged helix-like DNA-binding domain superfamily/Winged helix DNA-binding domain"/>
    <property type="match status" value="1"/>
</dbReference>
<dbReference type="SUPFAM" id="SSF46894">
    <property type="entry name" value="C-terminal effector domain of the bipartite response regulators"/>
    <property type="match status" value="1"/>
</dbReference>
<dbReference type="Gene3D" id="3.40.50.300">
    <property type="entry name" value="P-loop containing nucleotide triphosphate hydrolases"/>
    <property type="match status" value="1"/>
</dbReference>
<dbReference type="PROSITE" id="PS00622">
    <property type="entry name" value="HTH_LUXR_1"/>
    <property type="match status" value="1"/>
</dbReference>
<dbReference type="InterPro" id="IPR027417">
    <property type="entry name" value="P-loop_NTPase"/>
</dbReference>
<sequence length="868" mass="92443">MRWDHRHVELWERAAPLGVLDDLLRVSATGGRVALVAGEAGVGKSALVTEFARRAGARARFHWGWCDPLVTPRALGPVHDIARRSGGPLADHLVNGAPPDQILAALLDQLDHPRTRPVLVVEDAHWADEATLDLLVLLGRRINQRPALLVVTYRDDEIGADHPLHRVLAALRGTRIALTPLSPDRVAHEATRAGRDAASVLALTGGNPLLLTELLDAKDDRAPAGVRGLILDRIRALPDRARELAHLVAVMPTRADKALLAGRDDQVDACVAGGVLVATADGVAYRHELLRTAVEDALEPRRRAALHATALATLAAVDADPGRLVHHARGAGDPDAVLHWGRVAAAAAARQRARREAAEHYRAAAAHADRLPRRERAELLERYGVAAYLAGVAADGLAPLRAAIGIRQEVGDPVPTGSAWRWLSRVAWWSGDGTLARTAGDRAVEILGTQPPGRELAMAYSNQAGLRMFDYAFAESIELGERARTLAEEFGDPETAVHAAISVGTSAMQLGRPGARAALEAAQAAAAAAGYADQATRALLNIAGVLAERAEFTESTPALDRAVAYAREQDLAGYLQCLLGTRATVRFQAGDWAGAVADAEESLRLPAQGGIGRVPALVVLGRVHGARGERAVARAHLDEADRHAGPSRELQWVGPAKSARAEHFRWYGDPQRAAREVPHALDRATREHAPPHSGELAFRLWQAGGGAHAPVDALAPYRWMIDGDWRAAADEWQRRGGHFLRLEALALGDRAAATEALRGLDALGATQAATALRADLRRRGIGGVPRGPRRTTATHPAGLTRRQAEVLSLLADGLSNADIATRLRLAPKTVDHHVSAVLARLGVTSRGQAAARAHKLGISPHSSNGPAT</sequence>
<name>A0ABQ4CW08_9ACTN</name>
<dbReference type="SUPFAM" id="SSF48452">
    <property type="entry name" value="TPR-like"/>
    <property type="match status" value="2"/>
</dbReference>
<dbReference type="InterPro" id="IPR011990">
    <property type="entry name" value="TPR-like_helical_dom_sf"/>
</dbReference>
<evidence type="ECO:0000256" key="2">
    <source>
        <dbReference type="ARBA" id="ARBA00022840"/>
    </source>
</evidence>
<dbReference type="CDD" id="cd06170">
    <property type="entry name" value="LuxR_C_like"/>
    <property type="match status" value="1"/>
</dbReference>
<dbReference type="EMBL" id="BONE01000040">
    <property type="protein sequence ID" value="GIF75203.1"/>
    <property type="molecule type" value="Genomic_DNA"/>
</dbReference>
<dbReference type="PRINTS" id="PR00038">
    <property type="entry name" value="HTHLUXR"/>
</dbReference>
<dbReference type="InterPro" id="IPR041664">
    <property type="entry name" value="AAA_16"/>
</dbReference>
<proteinExistence type="predicted"/>
<gene>
    <name evidence="4" type="ORF">Asi02nite_47210</name>
</gene>
<dbReference type="SUPFAM" id="SSF52540">
    <property type="entry name" value="P-loop containing nucleoside triphosphate hydrolases"/>
    <property type="match status" value="1"/>
</dbReference>
<keyword evidence="5" id="KW-1185">Reference proteome</keyword>
<dbReference type="Proteomes" id="UP000604117">
    <property type="component" value="Unassembled WGS sequence"/>
</dbReference>
<protein>
    <submittedName>
        <fullName evidence="4">LuxR family transcriptional regulator</fullName>
    </submittedName>
</protein>
<keyword evidence="2" id="KW-0067">ATP-binding</keyword>
<dbReference type="PANTHER" id="PTHR16305">
    <property type="entry name" value="TESTICULAR SOLUBLE ADENYLYL CYCLASE"/>
    <property type="match status" value="1"/>
</dbReference>
<dbReference type="PROSITE" id="PS50043">
    <property type="entry name" value="HTH_LUXR_2"/>
    <property type="match status" value="1"/>
</dbReference>
<evidence type="ECO:0000313" key="5">
    <source>
        <dbReference type="Proteomes" id="UP000604117"/>
    </source>
</evidence>
<accession>A0ABQ4CW08</accession>
<dbReference type="InterPro" id="IPR016032">
    <property type="entry name" value="Sig_transdc_resp-reg_C-effctor"/>
</dbReference>
<dbReference type="Gene3D" id="1.25.40.10">
    <property type="entry name" value="Tetratricopeptide repeat domain"/>
    <property type="match status" value="2"/>
</dbReference>
<organism evidence="4 5">
    <name type="scientific">Asanoa siamensis</name>
    <dbReference type="NCBI Taxonomy" id="926357"/>
    <lineage>
        <taxon>Bacteria</taxon>
        <taxon>Bacillati</taxon>
        <taxon>Actinomycetota</taxon>
        <taxon>Actinomycetes</taxon>
        <taxon>Micromonosporales</taxon>
        <taxon>Micromonosporaceae</taxon>
        <taxon>Asanoa</taxon>
    </lineage>
</organism>
<dbReference type="InterPro" id="IPR000792">
    <property type="entry name" value="Tscrpt_reg_LuxR_C"/>
</dbReference>
<reference evidence="4 5" key="1">
    <citation type="submission" date="2021-01" db="EMBL/GenBank/DDBJ databases">
        <title>Whole genome shotgun sequence of Asanoa siamensis NBRC 107932.</title>
        <authorList>
            <person name="Komaki H."/>
            <person name="Tamura T."/>
        </authorList>
    </citation>
    <scope>NUCLEOTIDE SEQUENCE [LARGE SCALE GENOMIC DNA]</scope>
    <source>
        <strain evidence="4 5">NBRC 107932</strain>
    </source>
</reference>
<dbReference type="PANTHER" id="PTHR16305:SF35">
    <property type="entry name" value="TRANSCRIPTIONAL ACTIVATOR DOMAIN"/>
    <property type="match status" value="1"/>
</dbReference>
<dbReference type="Pfam" id="PF00196">
    <property type="entry name" value="GerE"/>
    <property type="match status" value="1"/>
</dbReference>
<evidence type="ECO:0000313" key="4">
    <source>
        <dbReference type="EMBL" id="GIF75203.1"/>
    </source>
</evidence>
<dbReference type="Pfam" id="PF13191">
    <property type="entry name" value="AAA_16"/>
    <property type="match status" value="1"/>
</dbReference>